<dbReference type="RefSeq" id="WP_006984643.1">
    <property type="nucleotide sequence ID" value="NZ_JH417898.1"/>
</dbReference>
<proteinExistence type="predicted"/>
<sequence length="111" mass="11627">MNKSSLALMIATTLLLTACGGKDDKNNTPVDPQRPSNDNSGRSNNDAYRGTAFAIPNGATFNSAHHAKALNSTRLGVVHIDGKHLPAQQTGIYSGGLPNIRSNSIQINGVS</sequence>
<comment type="caution">
    <text evidence="2">The sequence shown here is derived from an EMBL/GenBank/DDBJ whole genome shotgun (WGS) entry which is preliminary data.</text>
</comment>
<dbReference type="Proteomes" id="UP000004750">
    <property type="component" value="Unassembled WGS sequence"/>
</dbReference>
<feature type="region of interest" description="Disordered" evidence="1">
    <location>
        <begin position="19"/>
        <end position="49"/>
    </location>
</feature>
<gene>
    <name evidence="2" type="ORF">HMPREF9080_00620</name>
</gene>
<evidence type="ECO:0000256" key="1">
    <source>
        <dbReference type="SAM" id="MobiDB-lite"/>
    </source>
</evidence>
<evidence type="ECO:0000313" key="2">
    <source>
        <dbReference type="EMBL" id="EHM55610.1"/>
    </source>
</evidence>
<dbReference type="EMBL" id="AGCM01000030">
    <property type="protein sequence ID" value="EHM55610.1"/>
    <property type="molecule type" value="Genomic_DNA"/>
</dbReference>
<feature type="compositionally biased region" description="Polar residues" evidence="1">
    <location>
        <begin position="27"/>
        <end position="46"/>
    </location>
</feature>
<name>G9ZCZ0_9GAMM</name>
<protein>
    <submittedName>
        <fullName evidence="2">Uncharacterized protein</fullName>
    </submittedName>
</protein>
<accession>G9ZCZ0</accession>
<dbReference type="AlphaFoldDB" id="G9ZCZ0"/>
<dbReference type="HOGENOM" id="CLU_2153799_0_0_6"/>
<dbReference type="PROSITE" id="PS51257">
    <property type="entry name" value="PROKAR_LIPOPROTEIN"/>
    <property type="match status" value="1"/>
</dbReference>
<reference evidence="2 3" key="1">
    <citation type="submission" date="2011-08" db="EMBL/GenBank/DDBJ databases">
        <authorList>
            <person name="Weinstock G."/>
            <person name="Sodergren E."/>
            <person name="Clifton S."/>
            <person name="Fulton L."/>
            <person name="Fulton B."/>
            <person name="Courtney L."/>
            <person name="Fronick C."/>
            <person name="Harrison M."/>
            <person name="Strong C."/>
            <person name="Farmer C."/>
            <person name="Delahaunty K."/>
            <person name="Markovic C."/>
            <person name="Hall O."/>
            <person name="Minx P."/>
            <person name="Tomlinson C."/>
            <person name="Mitreva M."/>
            <person name="Hou S."/>
            <person name="Chen J."/>
            <person name="Wollam A."/>
            <person name="Pepin K.H."/>
            <person name="Johnson M."/>
            <person name="Bhonagiri V."/>
            <person name="Zhang X."/>
            <person name="Suruliraj S."/>
            <person name="Warren W."/>
            <person name="Chinwalla A."/>
            <person name="Mardis E.R."/>
            <person name="Wilson R.K."/>
        </authorList>
    </citation>
    <scope>NUCLEOTIDE SEQUENCE [LARGE SCALE GENOMIC DNA]</scope>
    <source>
        <strain evidence="2 3">F0432</strain>
    </source>
</reference>
<evidence type="ECO:0000313" key="3">
    <source>
        <dbReference type="Proteomes" id="UP000004750"/>
    </source>
</evidence>
<organism evidence="2 3">
    <name type="scientific">Cardiobacterium valvarum F0432</name>
    <dbReference type="NCBI Taxonomy" id="797473"/>
    <lineage>
        <taxon>Bacteria</taxon>
        <taxon>Pseudomonadati</taxon>
        <taxon>Pseudomonadota</taxon>
        <taxon>Gammaproteobacteria</taxon>
        <taxon>Cardiobacteriales</taxon>
        <taxon>Cardiobacteriaceae</taxon>
        <taxon>Cardiobacterium</taxon>
    </lineage>
</organism>